<keyword evidence="1" id="KW-0732">Signal</keyword>
<protein>
    <submittedName>
        <fullName evidence="2">Uncharacterized protein</fullName>
    </submittedName>
</protein>
<evidence type="ECO:0000313" key="2">
    <source>
        <dbReference type="EMBL" id="PIT93973.1"/>
    </source>
</evidence>
<evidence type="ECO:0000313" key="3">
    <source>
        <dbReference type="Proteomes" id="UP000229335"/>
    </source>
</evidence>
<comment type="caution">
    <text evidence="2">The sequence shown here is derived from an EMBL/GenBank/DDBJ whole genome shotgun (WGS) entry which is preliminary data.</text>
</comment>
<accession>A0A2M6WMG3</accession>
<dbReference type="EMBL" id="PFAS01000020">
    <property type="protein sequence ID" value="PIT93973.1"/>
    <property type="molecule type" value="Genomic_DNA"/>
</dbReference>
<sequence length="98" mass="10514">MTHKNIIVTLAVAFTAAIALPAYAQDACQFSGAPTPEKIAACAQASQAQAQQQQGGGAAMPWEQGKNQFQAITLPKEFQQFSQELQAKQPLEQQPAQE</sequence>
<feature type="chain" id="PRO_5014682561" evidence="1">
    <location>
        <begin position="25"/>
        <end position="98"/>
    </location>
</feature>
<reference evidence="3" key="1">
    <citation type="submission" date="2017-09" db="EMBL/GenBank/DDBJ databases">
        <title>Depth-based differentiation of microbial function through sediment-hosted aquifers and enrichment of novel symbionts in the deep terrestrial subsurface.</title>
        <authorList>
            <person name="Probst A.J."/>
            <person name="Ladd B."/>
            <person name="Jarett J.K."/>
            <person name="Geller-Mcgrath D.E."/>
            <person name="Sieber C.M.K."/>
            <person name="Emerson J.B."/>
            <person name="Anantharaman K."/>
            <person name="Thomas B.C."/>
            <person name="Malmstrom R."/>
            <person name="Stieglmeier M."/>
            <person name="Klingl A."/>
            <person name="Woyke T."/>
            <person name="Ryan C.M."/>
            <person name="Banfield J.F."/>
        </authorList>
    </citation>
    <scope>NUCLEOTIDE SEQUENCE [LARGE SCALE GENOMIC DNA]</scope>
</reference>
<evidence type="ECO:0000256" key="1">
    <source>
        <dbReference type="SAM" id="SignalP"/>
    </source>
</evidence>
<dbReference type="Proteomes" id="UP000229335">
    <property type="component" value="Unassembled WGS sequence"/>
</dbReference>
<organism evidence="2 3">
    <name type="scientific">Candidatus Falkowbacteria bacterium CG10_big_fil_rev_8_21_14_0_10_43_11</name>
    <dbReference type="NCBI Taxonomy" id="1974568"/>
    <lineage>
        <taxon>Bacteria</taxon>
        <taxon>Candidatus Falkowiibacteriota</taxon>
    </lineage>
</organism>
<name>A0A2M6WMG3_9BACT</name>
<gene>
    <name evidence="2" type="ORF">COU00_01470</name>
</gene>
<dbReference type="AlphaFoldDB" id="A0A2M6WMG3"/>
<feature type="signal peptide" evidence="1">
    <location>
        <begin position="1"/>
        <end position="24"/>
    </location>
</feature>
<proteinExistence type="predicted"/>